<evidence type="ECO:0000313" key="2">
    <source>
        <dbReference type="Proteomes" id="UP000464378"/>
    </source>
</evidence>
<dbReference type="RefSeq" id="WP_162660681.1">
    <property type="nucleotide sequence ID" value="NZ_LR593887.1"/>
</dbReference>
<dbReference type="KEGG" id="tim:GMBLW1_36060"/>
<evidence type="ECO:0000313" key="1">
    <source>
        <dbReference type="EMBL" id="VIP05587.1"/>
    </source>
</evidence>
<organism evidence="1">
    <name type="scientific">Tuwongella immobilis</name>
    <dbReference type="NCBI Taxonomy" id="692036"/>
    <lineage>
        <taxon>Bacteria</taxon>
        <taxon>Pseudomonadati</taxon>
        <taxon>Planctomycetota</taxon>
        <taxon>Planctomycetia</taxon>
        <taxon>Gemmatales</taxon>
        <taxon>Gemmataceae</taxon>
        <taxon>Tuwongella</taxon>
    </lineage>
</organism>
<dbReference type="Proteomes" id="UP000464378">
    <property type="component" value="Chromosome"/>
</dbReference>
<gene>
    <name evidence="1" type="ORF">GMBLW1_36060</name>
</gene>
<dbReference type="AlphaFoldDB" id="A0A6C2YW33"/>
<accession>A0A6C2YW33</accession>
<dbReference type="InParanoid" id="A0A6C2YW33"/>
<dbReference type="EMBL" id="LR586016">
    <property type="protein sequence ID" value="VIP05587.1"/>
    <property type="molecule type" value="Genomic_DNA"/>
</dbReference>
<proteinExistence type="predicted"/>
<protein>
    <submittedName>
        <fullName evidence="1">Uncharacterized protein</fullName>
    </submittedName>
</protein>
<dbReference type="EMBL" id="LR593887">
    <property type="protein sequence ID" value="VTS08529.1"/>
    <property type="molecule type" value="Genomic_DNA"/>
</dbReference>
<reference evidence="1" key="1">
    <citation type="submission" date="2019-04" db="EMBL/GenBank/DDBJ databases">
        <authorList>
            <consortium name="Science for Life Laboratories"/>
        </authorList>
    </citation>
    <scope>NUCLEOTIDE SEQUENCE</scope>
    <source>
        <strain evidence="1">MBLW1</strain>
    </source>
</reference>
<name>A0A6C2YW33_9BACT</name>
<sequence>MIHYHGTPCGATRIDVARFLSGRHALIPFVRSEDIGTAAEFCQSFCVDNGAFSAWKQGVVIDWETYYEFVREWHRHPAFDWAVIPDVIDGSENDNDRLVEQWPMDLRSIGVPVWHLHESLDRLEHLTRSFHRVALGSSGDYSSPGTSRWWSRMGDAMRVACDEHGRPKAKLHGLRMLDPAIFQRLPLSSADSTNAVRNSSNYSRFGTYIPPNASTRMAIIAERIESHQSRAVFGSSDQLVMFD</sequence>
<keyword evidence="2" id="KW-1185">Reference proteome</keyword>